<protein>
    <recommendedName>
        <fullName evidence="9">DNA 3'-5' helicase</fullName>
        <ecNumber evidence="9">5.6.2.4</ecNumber>
    </recommendedName>
</protein>
<dbReference type="Pfam" id="PF13361">
    <property type="entry name" value="UvrD_C"/>
    <property type="match status" value="1"/>
</dbReference>
<evidence type="ECO:0000256" key="8">
    <source>
        <dbReference type="ARBA" id="ARBA00034617"/>
    </source>
</evidence>
<dbReference type="SUPFAM" id="SSF52540">
    <property type="entry name" value="P-loop containing nucleoside triphosphate hydrolases"/>
    <property type="match status" value="1"/>
</dbReference>
<dbReference type="InterPro" id="IPR000212">
    <property type="entry name" value="DNA_helicase_UvrD/REP"/>
</dbReference>
<keyword evidence="2 11" id="KW-0547">Nucleotide-binding</keyword>
<dbReference type="EMBL" id="LT635759">
    <property type="protein sequence ID" value="SGZ54695.1"/>
    <property type="molecule type" value="Genomic_DNA"/>
</dbReference>
<evidence type="ECO:0000256" key="11">
    <source>
        <dbReference type="PROSITE-ProRule" id="PRU00560"/>
    </source>
</evidence>
<keyword evidence="4 11" id="KW-0347">Helicase</keyword>
<comment type="catalytic activity">
    <reaction evidence="8">
        <text>Couples ATP hydrolysis with the unwinding of duplex DNA by translocating in the 3'-5' direction.</text>
        <dbReference type="EC" id="5.6.2.4"/>
    </reaction>
</comment>
<dbReference type="GO" id="GO:0003677">
    <property type="term" value="F:DNA binding"/>
    <property type="evidence" value="ECO:0007669"/>
    <property type="project" value="UniProtKB-KW"/>
</dbReference>
<comment type="catalytic activity">
    <reaction evidence="10">
        <text>ATP + H2O = ADP + phosphate + H(+)</text>
        <dbReference type="Rhea" id="RHEA:13065"/>
        <dbReference type="ChEBI" id="CHEBI:15377"/>
        <dbReference type="ChEBI" id="CHEBI:15378"/>
        <dbReference type="ChEBI" id="CHEBI:30616"/>
        <dbReference type="ChEBI" id="CHEBI:43474"/>
        <dbReference type="ChEBI" id="CHEBI:456216"/>
        <dbReference type="EC" id="5.6.2.4"/>
    </reaction>
</comment>
<dbReference type="AlphaFoldDB" id="A0A1L0BTL0"/>
<keyword evidence="7" id="KW-0413">Isomerase</keyword>
<evidence type="ECO:0000256" key="10">
    <source>
        <dbReference type="ARBA" id="ARBA00048988"/>
    </source>
</evidence>
<organism evidence="14 15">
    <name type="scientific">Sungouiella intermedia</name>
    <dbReference type="NCBI Taxonomy" id="45354"/>
    <lineage>
        <taxon>Eukaryota</taxon>
        <taxon>Fungi</taxon>
        <taxon>Dikarya</taxon>
        <taxon>Ascomycota</taxon>
        <taxon>Saccharomycotina</taxon>
        <taxon>Pichiomycetes</taxon>
        <taxon>Metschnikowiaceae</taxon>
        <taxon>Sungouiella</taxon>
    </lineage>
</organism>
<dbReference type="Gene3D" id="3.40.50.300">
    <property type="entry name" value="P-loop containing nucleotide triphosphate hydrolases"/>
    <property type="match status" value="2"/>
</dbReference>
<feature type="domain" description="UvrD-like helicase ATP-binding" evidence="12">
    <location>
        <begin position="13"/>
        <end position="323"/>
    </location>
</feature>
<evidence type="ECO:0000259" key="12">
    <source>
        <dbReference type="PROSITE" id="PS51198"/>
    </source>
</evidence>
<evidence type="ECO:0000256" key="6">
    <source>
        <dbReference type="ARBA" id="ARBA00023125"/>
    </source>
</evidence>
<dbReference type="PROSITE" id="PS51198">
    <property type="entry name" value="UVRD_HELICASE_ATP_BIND"/>
    <property type="match status" value="1"/>
</dbReference>
<evidence type="ECO:0000313" key="14">
    <source>
        <dbReference type="EMBL" id="SGZ54695.1"/>
    </source>
</evidence>
<feature type="domain" description="UvrD-like helicase C-terminal" evidence="13">
    <location>
        <begin position="324"/>
        <end position="647"/>
    </location>
</feature>
<evidence type="ECO:0000256" key="2">
    <source>
        <dbReference type="ARBA" id="ARBA00022741"/>
    </source>
</evidence>
<proteinExistence type="inferred from homology"/>
<dbReference type="InterPro" id="IPR013986">
    <property type="entry name" value="DExx_box_DNA_helicase_dom_sf"/>
</dbReference>
<dbReference type="STRING" id="45354.A0A1L0BTL0"/>
<dbReference type="Proteomes" id="UP000182334">
    <property type="component" value="Chromosome IV"/>
</dbReference>
<dbReference type="GO" id="GO:0005634">
    <property type="term" value="C:nucleus"/>
    <property type="evidence" value="ECO:0007669"/>
    <property type="project" value="TreeGrafter"/>
</dbReference>
<keyword evidence="6" id="KW-0238">DNA-binding</keyword>
<dbReference type="Pfam" id="PF00580">
    <property type="entry name" value="UvrD-helicase"/>
    <property type="match status" value="1"/>
</dbReference>
<evidence type="ECO:0000256" key="4">
    <source>
        <dbReference type="ARBA" id="ARBA00022806"/>
    </source>
</evidence>
<evidence type="ECO:0000256" key="5">
    <source>
        <dbReference type="ARBA" id="ARBA00022840"/>
    </source>
</evidence>
<keyword evidence="5 11" id="KW-0067">ATP-binding</keyword>
<dbReference type="GO" id="GO:0000725">
    <property type="term" value="P:recombinational repair"/>
    <property type="evidence" value="ECO:0007669"/>
    <property type="project" value="TreeGrafter"/>
</dbReference>
<accession>A0A1L0BTL0</accession>
<evidence type="ECO:0000256" key="3">
    <source>
        <dbReference type="ARBA" id="ARBA00022801"/>
    </source>
</evidence>
<evidence type="ECO:0000313" key="15">
    <source>
        <dbReference type="Proteomes" id="UP000182334"/>
    </source>
</evidence>
<sequence>MDYSTLTNGILATLNASQKDAATCPSSGVLQIVAGPGTGKTKVLVSRVAYLLLHEQILPHNIIVTTFTKKAANEMMERLREMLKGTDIIVGNLLIGTFHSICYKIIQKFGKRIGIENYAIADDRDALQILIDVLLKRVSDPEWDIIDLLPEEQTVPFRSKNESEKYRGYDMKKLRKKISQLKATGITIEDVKKSSENLFVQIVYTHYQQNLQTNKLLDFDDCLLYCYKIVSRFPVLSHIEHTLVDEFQDTNEIQLQLMYEFAKGHLTIPSLQHNVTIVGDPDQSIYAFRHAQSGNFDKMRQHYLQSHQIQAKIISLTENYRSTTDILQVSENIMRQQTDRMTKNLRSQLETSFKPMRADLESSDQEGRWIAYQIDHLKRFPDGLFNYSDMAILVRSAYQTRVIETELTKKKIPYFMVRGKAFWERKEVAAMVDYLRCVANENDRIALLRSSNFPKRGLGPKSVTELDSIIEKQQVQNVQNVSPILVFKTLRLVAESKFTCNLGPKVKQSLESFLDIIEEARKELNEVYQGANNQAAMDQFFLNLYVKSGIKKEFSEDVNCDLNIMEVKSQLMDFEMPPETEFGNVTDTVDIENLQDPASDVIKVPSGTEFLLTFLSLVTLFDTNPDAKEGDENKPKVAISTIHGAKGLEWPVVFVPGVSEGLLPASFASADDNIESINEERRCFYVATSRAKTLLYLSSYTDGGNWGRRPIERPSRFLDRLGHMFSKNTPIDSEEKLDRLYDMMERNKTGKFDFAANHKRYEMCMNSFVSGQIEETPSDIGFTKVGKMTTRDVMESTRDSLEAPWKSSRKTGFQGTCLYPNETNDRARQIY</sequence>
<evidence type="ECO:0000256" key="1">
    <source>
        <dbReference type="ARBA" id="ARBA00009922"/>
    </source>
</evidence>
<dbReference type="Gene3D" id="1.10.486.10">
    <property type="entry name" value="PCRA, domain 4"/>
    <property type="match status" value="1"/>
</dbReference>
<evidence type="ECO:0000256" key="7">
    <source>
        <dbReference type="ARBA" id="ARBA00023235"/>
    </source>
</evidence>
<dbReference type="EC" id="5.6.2.4" evidence="9"/>
<comment type="similarity">
    <text evidence="1">Belongs to the helicase family. UvrD subfamily.</text>
</comment>
<dbReference type="GO" id="GO:0043138">
    <property type="term" value="F:3'-5' DNA helicase activity"/>
    <property type="evidence" value="ECO:0007669"/>
    <property type="project" value="UniProtKB-EC"/>
</dbReference>
<dbReference type="GO" id="GO:0005524">
    <property type="term" value="F:ATP binding"/>
    <property type="evidence" value="ECO:0007669"/>
    <property type="project" value="UniProtKB-UniRule"/>
</dbReference>
<gene>
    <name evidence="14" type="ORF">SAMEA4029010_CIC11G00000002456</name>
</gene>
<evidence type="ECO:0000259" key="13">
    <source>
        <dbReference type="PROSITE" id="PS51217"/>
    </source>
</evidence>
<keyword evidence="15" id="KW-1185">Reference proteome</keyword>
<dbReference type="PANTHER" id="PTHR11070">
    <property type="entry name" value="UVRD / RECB / PCRA DNA HELICASE FAMILY MEMBER"/>
    <property type="match status" value="1"/>
</dbReference>
<dbReference type="InterPro" id="IPR014017">
    <property type="entry name" value="DNA_helicase_UvrD-like_C"/>
</dbReference>
<evidence type="ECO:0000256" key="9">
    <source>
        <dbReference type="ARBA" id="ARBA00034808"/>
    </source>
</evidence>
<dbReference type="PROSITE" id="PS51217">
    <property type="entry name" value="UVRD_HELICASE_CTER"/>
    <property type="match status" value="1"/>
</dbReference>
<name>A0A1L0BTL0_9ASCO</name>
<keyword evidence="3 11" id="KW-0378">Hydrolase</keyword>
<dbReference type="InterPro" id="IPR027417">
    <property type="entry name" value="P-loop_NTPase"/>
</dbReference>
<dbReference type="InterPro" id="IPR014016">
    <property type="entry name" value="UvrD-like_ATP-bd"/>
</dbReference>
<dbReference type="Gene3D" id="1.10.10.160">
    <property type="match status" value="1"/>
</dbReference>
<feature type="binding site" evidence="11">
    <location>
        <begin position="34"/>
        <end position="41"/>
    </location>
    <ligand>
        <name>ATP</name>
        <dbReference type="ChEBI" id="CHEBI:30616"/>
    </ligand>
</feature>
<dbReference type="GO" id="GO:0016787">
    <property type="term" value="F:hydrolase activity"/>
    <property type="evidence" value="ECO:0007669"/>
    <property type="project" value="UniProtKB-UniRule"/>
</dbReference>
<dbReference type="CDD" id="cd17932">
    <property type="entry name" value="DEXQc_UvrD"/>
    <property type="match status" value="1"/>
</dbReference>
<dbReference type="OrthoDB" id="1470711at2759"/>
<reference evidence="14 15" key="1">
    <citation type="submission" date="2016-10" db="EMBL/GenBank/DDBJ databases">
        <authorList>
            <person name="de Groot N.N."/>
        </authorList>
    </citation>
    <scope>NUCLEOTIDE SEQUENCE [LARGE SCALE GENOMIC DNA]</scope>
    <source>
        <strain evidence="14 15">CBS 141442</strain>
    </source>
</reference>
<dbReference type="PANTHER" id="PTHR11070:SF2">
    <property type="entry name" value="ATP-DEPENDENT DNA HELICASE SRS2"/>
    <property type="match status" value="1"/>
</dbReference>